<sequence length="175" mass="20142">LQDPWPQLSNYDLIRIQLLLGSVRDWNTVYAQACESFQPRARLEQAEIEWRFFSDDGTLESSSALVTWSDTLCRAMRTAGLCLDIDGRTRNKLEAVGFVDVSEATIQLPINPWSSQKRLKELGELFYDCLSQAVHSMSMAALTRIEQWSKDDVLRLVEDVREEARRLTIHAYCKL</sequence>
<reference evidence="2" key="1">
    <citation type="submission" date="2016-02" db="EMBL/GenBank/DDBJ databases">
        <title>Draft genome sequence of Microdochium bolleyi, a fungal endophyte of beachgrass.</title>
        <authorList>
            <consortium name="DOE Joint Genome Institute"/>
            <person name="David A.S."/>
            <person name="May G."/>
            <person name="Haridas S."/>
            <person name="Lim J."/>
            <person name="Wang M."/>
            <person name="Labutti K."/>
            <person name="Lipzen A."/>
            <person name="Barry K."/>
            <person name="Grigoriev I.V."/>
        </authorList>
    </citation>
    <scope>NUCLEOTIDE SEQUENCE [LARGE SCALE GENOMIC DNA]</scope>
    <source>
        <strain evidence="2">J235TASD1</strain>
    </source>
</reference>
<protein>
    <submittedName>
        <fullName evidence="1">Uncharacterized protein</fullName>
    </submittedName>
</protein>
<feature type="non-terminal residue" evidence="1">
    <location>
        <position position="1"/>
    </location>
</feature>
<dbReference type="AlphaFoldDB" id="A0A136IJF9"/>
<dbReference type="SUPFAM" id="SSF53335">
    <property type="entry name" value="S-adenosyl-L-methionine-dependent methyltransferases"/>
    <property type="match status" value="1"/>
</dbReference>
<evidence type="ECO:0000313" key="2">
    <source>
        <dbReference type="Proteomes" id="UP000070501"/>
    </source>
</evidence>
<gene>
    <name evidence="1" type="ORF">Micbo1qcDRAFT_224701</name>
</gene>
<dbReference type="InParanoid" id="A0A136IJF9"/>
<evidence type="ECO:0000313" key="1">
    <source>
        <dbReference type="EMBL" id="KXJ85117.1"/>
    </source>
</evidence>
<dbReference type="Proteomes" id="UP000070501">
    <property type="component" value="Unassembled WGS sequence"/>
</dbReference>
<organism evidence="1 2">
    <name type="scientific">Microdochium bolleyi</name>
    <dbReference type="NCBI Taxonomy" id="196109"/>
    <lineage>
        <taxon>Eukaryota</taxon>
        <taxon>Fungi</taxon>
        <taxon>Dikarya</taxon>
        <taxon>Ascomycota</taxon>
        <taxon>Pezizomycotina</taxon>
        <taxon>Sordariomycetes</taxon>
        <taxon>Xylariomycetidae</taxon>
        <taxon>Xylariales</taxon>
        <taxon>Microdochiaceae</taxon>
        <taxon>Microdochium</taxon>
    </lineage>
</organism>
<keyword evidence="2" id="KW-1185">Reference proteome</keyword>
<name>A0A136IJF9_9PEZI</name>
<dbReference type="OrthoDB" id="2013972at2759"/>
<proteinExistence type="predicted"/>
<dbReference type="STRING" id="196109.A0A136IJF9"/>
<accession>A0A136IJF9</accession>
<dbReference type="InterPro" id="IPR029063">
    <property type="entry name" value="SAM-dependent_MTases_sf"/>
</dbReference>
<dbReference type="EMBL" id="KQ964295">
    <property type="protein sequence ID" value="KXJ85117.1"/>
    <property type="molecule type" value="Genomic_DNA"/>
</dbReference>